<dbReference type="InterPro" id="IPR050474">
    <property type="entry name" value="Hel308_SKI2-like"/>
</dbReference>
<dbReference type="PROSITE" id="PS51192">
    <property type="entry name" value="HELICASE_ATP_BIND_1"/>
    <property type="match status" value="1"/>
</dbReference>
<dbReference type="Gene3D" id="3.40.50.300">
    <property type="entry name" value="P-loop containing nucleotide triphosphate hydrolases"/>
    <property type="match status" value="2"/>
</dbReference>
<keyword evidence="4" id="KW-0067">ATP-binding</keyword>
<dbReference type="SUPFAM" id="SSF52540">
    <property type="entry name" value="P-loop containing nucleoside triphosphate hydrolases"/>
    <property type="match status" value="2"/>
</dbReference>
<evidence type="ECO:0000256" key="4">
    <source>
        <dbReference type="ARBA" id="ARBA00022840"/>
    </source>
</evidence>
<dbReference type="InterPro" id="IPR014001">
    <property type="entry name" value="Helicase_ATP-bd"/>
</dbReference>
<evidence type="ECO:0000259" key="5">
    <source>
        <dbReference type="PROSITE" id="PS51192"/>
    </source>
</evidence>
<evidence type="ECO:0000256" key="1">
    <source>
        <dbReference type="ARBA" id="ARBA00022741"/>
    </source>
</evidence>
<dbReference type="CDD" id="cd17921">
    <property type="entry name" value="DEXHc_Ski2"/>
    <property type="match status" value="1"/>
</dbReference>
<dbReference type="GO" id="GO:0016787">
    <property type="term" value="F:hydrolase activity"/>
    <property type="evidence" value="ECO:0007669"/>
    <property type="project" value="UniProtKB-KW"/>
</dbReference>
<dbReference type="PANTHER" id="PTHR47961">
    <property type="entry name" value="DNA POLYMERASE THETA, PUTATIVE (AFU_ORTHOLOGUE AFUA_1G05260)-RELATED"/>
    <property type="match status" value="1"/>
</dbReference>
<proteinExistence type="predicted"/>
<sequence>MASTLEELRSNIREAVEAGYRQQLLARGQARGMIWRAGELPIDAPDFSPLLSEDLLSFGYSLLLHGLRYLDLGGDFETARQAFEVAAESIEAVVARGQLDETRDFHRLVAGSAYHLGRFSARAYSLLRAGFEQANLSVVERCLAQLLLRDLAGVNRAVAGWFESGAGSDDNVMAALDPLFEVDGQGAVLEDREGVAEALLLGLEGNFMSAMSQTLLALERDEQHLIGEAQVRLRQGLSVAGDMNFVGQWWVHRLALHIVDSLWSSSFHAILPISGPDGATIGDWTSLRKLFITSLLCRGRSEIELWPSQIDAAKRVLEYDANLVLSLPTSAGKTRIAELCILACLAAGKRVVFVTPLRALSAQTEVSLRRTFSALGKSVSSLYGSIGASSSDVDTLKSRDIVVSTPEKLDFALRSDPTLLDDVGLVVLDEGHMIGLGEREVRYEAQIQRLLRRPDAASRRIVCLSAILPDGDQLADFTAWLTADRPDGLIKNGWRPTRLRFGEVDWNPETKVAQLNVVVGDEHPSIPQFVVGKRTSNRANAAIVPRSQTDLCIFTAWRLIEDGQSVLVFCPIRVSVMPFAKRIIELSNKGLLPPITMPPTAAIASALAVGAEWFGPDHEILKCLRMGVAVHHGELPTQFRKEVERLLREGILKLTVSSPTLAQGLNLAATSLIFHGHFRHGEAIDESEFRNVVGRAGRAYVDIEGLVLYPMFDQHEKRQEAWKSLIRGDKQREMESGILRLLYWLLARMAKKLATTDVATLVAYVAGQGAWSFAAVPGESARLAEAAAEDWPRHLTSLDTAVFSLLGDAQVTDAELESKIDEVLTSSLLMRRLARQTEGIRTVLNAGLKARAKFIWTSSTAAQRRGYFLAGVGLETGRKLDEKADELELLLLKADTAVDGSEVDEAVQAIVAFAEIAFEIPPFKPKSLPLDWRKFLDQWLRGASVAELGGDDADDAISLIEHAFVYNLPWAMEAVRVRAQAHAPVGDPFDLDIDLLPNLGSGSAVAGVETGTLSIPAAMLIKAGFASRLGAISAVGSTGADFDDARGLRAWLASDTVLALSVIPTWPTGNSHELWKEFTAPHGAGNVAPWTTTRYAGPVQWNGGVPMPPGMPLRIAGSGPKAGVIYSSDYRELGRVRYPFSQTAVGLTVATSNGAADQISFEYTGPNDLIQP</sequence>
<dbReference type="InterPro" id="IPR027417">
    <property type="entry name" value="P-loop_NTPase"/>
</dbReference>
<protein>
    <submittedName>
        <fullName evidence="6">Superfamily II DNA/RNA helicase</fullName>
    </submittedName>
</protein>
<dbReference type="InterPro" id="IPR011545">
    <property type="entry name" value="DEAD/DEAH_box_helicase_dom"/>
</dbReference>
<gene>
    <name evidence="6" type="ORF">J2W25_002175</name>
</gene>
<organism evidence="6 7">
    <name type="scientific">Variovorax boronicumulans</name>
    <dbReference type="NCBI Taxonomy" id="436515"/>
    <lineage>
        <taxon>Bacteria</taxon>
        <taxon>Pseudomonadati</taxon>
        <taxon>Pseudomonadota</taxon>
        <taxon>Betaproteobacteria</taxon>
        <taxon>Burkholderiales</taxon>
        <taxon>Comamonadaceae</taxon>
        <taxon>Variovorax</taxon>
    </lineage>
</organism>
<evidence type="ECO:0000313" key="6">
    <source>
        <dbReference type="EMBL" id="MDP9923154.1"/>
    </source>
</evidence>
<reference evidence="6" key="1">
    <citation type="submission" date="2023-07" db="EMBL/GenBank/DDBJ databases">
        <title>Sorghum-associated microbial communities from plants grown in Nebraska, USA.</title>
        <authorList>
            <person name="Schachtman D."/>
        </authorList>
    </citation>
    <scope>NUCLEOTIDE SEQUENCE</scope>
    <source>
        <strain evidence="6">DS2795</strain>
    </source>
</reference>
<feature type="domain" description="Helicase ATP-binding" evidence="5">
    <location>
        <begin position="314"/>
        <end position="486"/>
    </location>
</feature>
<dbReference type="Pfam" id="PF00270">
    <property type="entry name" value="DEAD"/>
    <property type="match status" value="1"/>
</dbReference>
<evidence type="ECO:0000256" key="2">
    <source>
        <dbReference type="ARBA" id="ARBA00022801"/>
    </source>
</evidence>
<evidence type="ECO:0000256" key="3">
    <source>
        <dbReference type="ARBA" id="ARBA00022806"/>
    </source>
</evidence>
<accession>A0AAW8DUY8</accession>
<name>A0AAW8DUY8_9BURK</name>
<keyword evidence="2" id="KW-0378">Hydrolase</keyword>
<evidence type="ECO:0000313" key="7">
    <source>
        <dbReference type="Proteomes" id="UP001244295"/>
    </source>
</evidence>
<dbReference type="Proteomes" id="UP001244295">
    <property type="component" value="Unassembled WGS sequence"/>
</dbReference>
<dbReference type="InterPro" id="IPR001650">
    <property type="entry name" value="Helicase_C-like"/>
</dbReference>
<dbReference type="EMBL" id="JAUSRR010000003">
    <property type="protein sequence ID" value="MDP9923154.1"/>
    <property type="molecule type" value="Genomic_DNA"/>
</dbReference>
<dbReference type="GO" id="GO:0003676">
    <property type="term" value="F:nucleic acid binding"/>
    <property type="evidence" value="ECO:0007669"/>
    <property type="project" value="InterPro"/>
</dbReference>
<dbReference type="AlphaFoldDB" id="A0AAW8DUY8"/>
<keyword evidence="3 6" id="KW-0347">Helicase</keyword>
<dbReference type="RefSeq" id="WP_307636688.1">
    <property type="nucleotide sequence ID" value="NZ_JAUSRR010000003.1"/>
</dbReference>
<keyword evidence="1" id="KW-0547">Nucleotide-binding</keyword>
<dbReference type="SMART" id="SM00490">
    <property type="entry name" value="HELICc"/>
    <property type="match status" value="1"/>
</dbReference>
<comment type="caution">
    <text evidence="6">The sequence shown here is derived from an EMBL/GenBank/DDBJ whole genome shotgun (WGS) entry which is preliminary data.</text>
</comment>
<dbReference type="GO" id="GO:0005524">
    <property type="term" value="F:ATP binding"/>
    <property type="evidence" value="ECO:0007669"/>
    <property type="project" value="UniProtKB-KW"/>
</dbReference>
<dbReference type="PANTHER" id="PTHR47961:SF6">
    <property type="entry name" value="DNA-DIRECTED DNA POLYMERASE"/>
    <property type="match status" value="1"/>
</dbReference>
<dbReference type="SMART" id="SM00487">
    <property type="entry name" value="DEXDc"/>
    <property type="match status" value="1"/>
</dbReference>
<dbReference type="GO" id="GO:0004386">
    <property type="term" value="F:helicase activity"/>
    <property type="evidence" value="ECO:0007669"/>
    <property type="project" value="UniProtKB-KW"/>
</dbReference>